<dbReference type="PROSITE" id="PS00934">
    <property type="entry name" value="GLYOXALASE_I_1"/>
    <property type="match status" value="1"/>
</dbReference>
<dbReference type="SUPFAM" id="SSF54593">
    <property type="entry name" value="Glyoxalase/Bleomycin resistance protein/Dihydroxybiphenyl dioxygenase"/>
    <property type="match status" value="1"/>
</dbReference>
<dbReference type="InterPro" id="IPR037523">
    <property type="entry name" value="VOC_core"/>
</dbReference>
<evidence type="ECO:0000313" key="3">
    <source>
        <dbReference type="EMBL" id="MFC7750520.1"/>
    </source>
</evidence>
<dbReference type="PANTHER" id="PTHR33993">
    <property type="entry name" value="GLYOXALASE-RELATED"/>
    <property type="match status" value="1"/>
</dbReference>
<dbReference type="CDD" id="cd06587">
    <property type="entry name" value="VOC"/>
    <property type="match status" value="1"/>
</dbReference>
<dbReference type="PANTHER" id="PTHR33993:SF2">
    <property type="entry name" value="VOC DOMAIN-CONTAINING PROTEIN"/>
    <property type="match status" value="1"/>
</dbReference>
<proteinExistence type="predicted"/>
<dbReference type="Proteomes" id="UP001596528">
    <property type="component" value="Unassembled WGS sequence"/>
</dbReference>
<comment type="caution">
    <text evidence="3">The sequence shown here is derived from an EMBL/GenBank/DDBJ whole genome shotgun (WGS) entry which is preliminary data.</text>
</comment>
<reference evidence="4" key="1">
    <citation type="journal article" date="2019" name="Int. J. Syst. Evol. Microbiol.">
        <title>The Global Catalogue of Microorganisms (GCM) 10K type strain sequencing project: providing services to taxonomists for standard genome sequencing and annotation.</title>
        <authorList>
            <consortium name="The Broad Institute Genomics Platform"/>
            <consortium name="The Broad Institute Genome Sequencing Center for Infectious Disease"/>
            <person name="Wu L."/>
            <person name="Ma J."/>
        </authorList>
    </citation>
    <scope>NUCLEOTIDE SEQUENCE [LARGE SCALE GENOMIC DNA]</scope>
    <source>
        <strain evidence="4">JCM 18657</strain>
    </source>
</reference>
<accession>A0ABW2V622</accession>
<dbReference type="InterPro" id="IPR018146">
    <property type="entry name" value="Glyoxalase_1_CS"/>
</dbReference>
<evidence type="ECO:0000259" key="2">
    <source>
        <dbReference type="PROSITE" id="PS51819"/>
    </source>
</evidence>
<keyword evidence="1" id="KW-0479">Metal-binding</keyword>
<dbReference type="RefSeq" id="WP_138787884.1">
    <property type="nucleotide sequence ID" value="NZ_JBHTGQ010000023.1"/>
</dbReference>
<dbReference type="Gene3D" id="3.10.180.10">
    <property type="entry name" value="2,3-Dihydroxybiphenyl 1,2-Dioxygenase, domain 1"/>
    <property type="match status" value="1"/>
</dbReference>
<sequence>MNETVSPLVRGLGQVSVRVRDVARAAAFYRDMLGLPLLYQESKLALVACGGVRLILSAPESPQFDHPGSVLYLTVDDIHEAQERLSARGVAFAGKPHKIAELNGVATWMTFFNDSEDNTLALMSEVPAE</sequence>
<name>A0ABW2V622_9BACL</name>
<evidence type="ECO:0000313" key="4">
    <source>
        <dbReference type="Proteomes" id="UP001596528"/>
    </source>
</evidence>
<dbReference type="Pfam" id="PF00903">
    <property type="entry name" value="Glyoxalase"/>
    <property type="match status" value="1"/>
</dbReference>
<evidence type="ECO:0000256" key="1">
    <source>
        <dbReference type="ARBA" id="ARBA00022723"/>
    </source>
</evidence>
<feature type="domain" description="VOC" evidence="2">
    <location>
        <begin position="11"/>
        <end position="125"/>
    </location>
</feature>
<gene>
    <name evidence="3" type="ORF">ACFQWB_11355</name>
</gene>
<organism evidence="3 4">
    <name type="scientific">Paenibacillus thermoaerophilus</name>
    <dbReference type="NCBI Taxonomy" id="1215385"/>
    <lineage>
        <taxon>Bacteria</taxon>
        <taxon>Bacillati</taxon>
        <taxon>Bacillota</taxon>
        <taxon>Bacilli</taxon>
        <taxon>Bacillales</taxon>
        <taxon>Paenibacillaceae</taxon>
        <taxon>Paenibacillus</taxon>
    </lineage>
</organism>
<dbReference type="InterPro" id="IPR052164">
    <property type="entry name" value="Anthracycline_SecMetBiosynth"/>
</dbReference>
<protein>
    <submittedName>
        <fullName evidence="3">VOC family protein</fullName>
    </submittedName>
</protein>
<dbReference type="InterPro" id="IPR004360">
    <property type="entry name" value="Glyas_Fos-R_dOase_dom"/>
</dbReference>
<keyword evidence="4" id="KW-1185">Reference proteome</keyword>
<dbReference type="InterPro" id="IPR029068">
    <property type="entry name" value="Glyas_Bleomycin-R_OHBP_Dase"/>
</dbReference>
<dbReference type="PROSITE" id="PS51819">
    <property type="entry name" value="VOC"/>
    <property type="match status" value="1"/>
</dbReference>
<dbReference type="EMBL" id="JBHTGQ010000023">
    <property type="protein sequence ID" value="MFC7750520.1"/>
    <property type="molecule type" value="Genomic_DNA"/>
</dbReference>